<evidence type="ECO:0000313" key="19">
    <source>
        <dbReference type="Proteomes" id="UP000265560"/>
    </source>
</evidence>
<evidence type="ECO:0000313" key="18">
    <source>
        <dbReference type="EMBL" id="AYC35136.1"/>
    </source>
</evidence>
<evidence type="ECO:0000256" key="11">
    <source>
        <dbReference type="ARBA" id="ARBA00023136"/>
    </source>
</evidence>
<comment type="catalytic activity">
    <reaction evidence="15 16">
        <text>[GlcNAc-(1-&gt;4)-Mur2Ac(oyl-L-Ala-gamma-D-Glu-L-Lys-D-Ala-D-Ala)](n)-di-trans,octa-cis-undecaprenyl diphosphate + beta-D-GlcNAc-(1-&gt;4)-Mur2Ac(oyl-L-Ala-gamma-D-Glu-L-Lys-D-Ala-D-Ala)-di-trans,octa-cis-undecaprenyl diphosphate = [GlcNAc-(1-&gt;4)-Mur2Ac(oyl-L-Ala-gamma-D-Glu-L-Lys-D-Ala-D-Ala)](n+1)-di-trans,octa-cis-undecaprenyl diphosphate + di-trans,octa-cis-undecaprenyl diphosphate + H(+)</text>
        <dbReference type="Rhea" id="RHEA:23708"/>
        <dbReference type="Rhea" id="RHEA-COMP:9602"/>
        <dbReference type="Rhea" id="RHEA-COMP:9603"/>
        <dbReference type="ChEBI" id="CHEBI:15378"/>
        <dbReference type="ChEBI" id="CHEBI:58405"/>
        <dbReference type="ChEBI" id="CHEBI:60033"/>
        <dbReference type="ChEBI" id="CHEBI:78435"/>
        <dbReference type="EC" id="2.4.99.28"/>
    </reaction>
</comment>
<dbReference type="UniPathway" id="UPA00219"/>
<dbReference type="GO" id="GO:0071555">
    <property type="term" value="P:cell wall organization"/>
    <property type="evidence" value="ECO:0007669"/>
    <property type="project" value="UniProtKB-KW"/>
</dbReference>
<feature type="transmembrane region" description="Helical" evidence="16">
    <location>
        <begin position="178"/>
        <end position="195"/>
    </location>
</feature>
<sequence length="413" mass="45175">MPGMFRPYPSPLFSRRGIDVDFPLLAGCLALLGLGLVMITSASSEVAAAQAGNPLYHMIRHLIYIAIGVVAGGLTILIPMAFWQNMSWKLLLGAFALLVLVLVPGIGREVNGSMRWIGFGMFNVQPSELAKMFVVIFLAGYLVRRQEEVRESWMGFFKPFIVLLPMAGLLLMEPDFGATVVMMGAAAAMLFLGGVGLFRFGLMVALAAGAVFVLVQAQPYRMARLTSFTDPWADQFGSGYQLSQALIAFGRGEWLGVGLGNSVQKQFYLPEAHTDFVFSVLAEELGLIGSLLTVALFVFVTVRALYIGLWAEKAGQFFAAYVAYGLAFLWIGQFLINIGVNVGLLPTKGLTLPFLSYGGSSLVICCVCLGLLLRIEWERRTLLGSEEVEFREEDFAEEQAPPPFVLEEPKHGR</sequence>
<evidence type="ECO:0000256" key="3">
    <source>
        <dbReference type="ARBA" id="ARBA00022475"/>
    </source>
</evidence>
<dbReference type="EC" id="2.4.99.28" evidence="16"/>
<dbReference type="AlphaFoldDB" id="A0A385Z7M2"/>
<proteinExistence type="inferred from homology"/>
<evidence type="ECO:0000256" key="7">
    <source>
        <dbReference type="ARBA" id="ARBA00022692"/>
    </source>
</evidence>
<keyword evidence="3 16" id="KW-1003">Cell membrane</keyword>
<evidence type="ECO:0000256" key="15">
    <source>
        <dbReference type="ARBA" id="ARBA00049902"/>
    </source>
</evidence>
<protein>
    <recommendedName>
        <fullName evidence="16">Probable peptidoglycan glycosyltransferase FtsW</fullName>
        <shortName evidence="16">PGT</shortName>
        <ecNumber evidence="16">2.4.99.28</ecNumber>
    </recommendedName>
    <alternativeName>
        <fullName evidence="16">Cell division protein FtsW</fullName>
    </alternativeName>
    <alternativeName>
        <fullName evidence="16">Cell wall polymerase</fullName>
    </alternativeName>
    <alternativeName>
        <fullName evidence="16">Peptidoglycan polymerase</fullName>
        <shortName evidence="16">PG polymerase</shortName>
    </alternativeName>
</protein>
<dbReference type="PANTHER" id="PTHR30474:SF2">
    <property type="entry name" value="PEPTIDOGLYCAN GLYCOSYLTRANSFERASE FTSW-RELATED"/>
    <property type="match status" value="1"/>
</dbReference>
<keyword evidence="10 16" id="KW-1133">Transmembrane helix</keyword>
<dbReference type="InterPro" id="IPR013437">
    <property type="entry name" value="FtsW"/>
</dbReference>
<keyword evidence="11 16" id="KW-0472">Membrane</keyword>
<dbReference type="GO" id="GO:0032153">
    <property type="term" value="C:cell division site"/>
    <property type="evidence" value="ECO:0007669"/>
    <property type="project" value="UniProtKB-UniRule"/>
</dbReference>
<evidence type="ECO:0000256" key="9">
    <source>
        <dbReference type="ARBA" id="ARBA00022984"/>
    </source>
</evidence>
<dbReference type="EMBL" id="CP032419">
    <property type="protein sequence ID" value="AYC35136.1"/>
    <property type="molecule type" value="Genomic_DNA"/>
</dbReference>
<evidence type="ECO:0000256" key="6">
    <source>
        <dbReference type="ARBA" id="ARBA00022679"/>
    </source>
</evidence>
<evidence type="ECO:0000256" key="16">
    <source>
        <dbReference type="HAMAP-Rule" id="MF_00913"/>
    </source>
</evidence>
<name>A0A385Z7M2_9PSED</name>
<dbReference type="NCBIfam" id="TIGR02614">
    <property type="entry name" value="ftsW"/>
    <property type="match status" value="1"/>
</dbReference>
<dbReference type="PROSITE" id="PS00428">
    <property type="entry name" value="FTSW_RODA_SPOVE"/>
    <property type="match status" value="1"/>
</dbReference>
<comment type="pathway">
    <text evidence="2 16">Cell wall biogenesis; peptidoglycan biosynthesis.</text>
</comment>
<feature type="transmembrane region" description="Helical" evidence="16">
    <location>
        <begin position="354"/>
        <end position="373"/>
    </location>
</feature>
<gene>
    <name evidence="16 18" type="primary">ftsW</name>
    <name evidence="18" type="ORF">D3880_18305</name>
</gene>
<keyword evidence="6 16" id="KW-0808">Transferase</keyword>
<feature type="transmembrane region" description="Helical" evidence="16">
    <location>
        <begin position="90"/>
        <end position="107"/>
    </location>
</feature>
<feature type="transmembrane region" description="Helical" evidence="16">
    <location>
        <begin position="58"/>
        <end position="83"/>
    </location>
</feature>
<accession>A0A385Z7M2</accession>
<dbReference type="InterPro" id="IPR001182">
    <property type="entry name" value="FtsW/RodA"/>
</dbReference>
<dbReference type="GO" id="GO:0043093">
    <property type="term" value="P:FtsZ-dependent cytokinesis"/>
    <property type="evidence" value="ECO:0007669"/>
    <property type="project" value="UniProtKB-UniRule"/>
</dbReference>
<dbReference type="GO" id="GO:0005886">
    <property type="term" value="C:plasma membrane"/>
    <property type="evidence" value="ECO:0007669"/>
    <property type="project" value="UniProtKB-SubCell"/>
</dbReference>
<evidence type="ECO:0000256" key="1">
    <source>
        <dbReference type="ARBA" id="ARBA00004651"/>
    </source>
</evidence>
<organism evidence="18 19">
    <name type="scientific">Pseudomonas cavernae</name>
    <dbReference type="NCBI Taxonomy" id="2320867"/>
    <lineage>
        <taxon>Bacteria</taxon>
        <taxon>Pseudomonadati</taxon>
        <taxon>Pseudomonadota</taxon>
        <taxon>Gammaproteobacteria</taxon>
        <taxon>Pseudomonadales</taxon>
        <taxon>Pseudomonadaceae</taxon>
        <taxon>Pseudomonas</taxon>
    </lineage>
</organism>
<feature type="transmembrane region" description="Helical" evidence="16">
    <location>
        <begin position="318"/>
        <end position="342"/>
    </location>
</feature>
<evidence type="ECO:0000256" key="2">
    <source>
        <dbReference type="ARBA" id="ARBA00004752"/>
    </source>
</evidence>
<keyword evidence="16" id="KW-0997">Cell inner membrane</keyword>
<dbReference type="GO" id="GO:0015648">
    <property type="term" value="F:lipid-linked peptidoglycan transporter activity"/>
    <property type="evidence" value="ECO:0007669"/>
    <property type="project" value="TreeGrafter"/>
</dbReference>
<evidence type="ECO:0000256" key="17">
    <source>
        <dbReference type="SAM" id="MobiDB-lite"/>
    </source>
</evidence>
<evidence type="ECO:0000256" key="10">
    <source>
        <dbReference type="ARBA" id="ARBA00022989"/>
    </source>
</evidence>
<keyword evidence="12 16" id="KW-0131">Cell cycle</keyword>
<keyword evidence="8 16" id="KW-0133">Cell shape</keyword>
<evidence type="ECO:0000256" key="5">
    <source>
        <dbReference type="ARBA" id="ARBA00022676"/>
    </source>
</evidence>
<dbReference type="Proteomes" id="UP000265560">
    <property type="component" value="Chromosome"/>
</dbReference>
<comment type="similarity">
    <text evidence="14 16">Belongs to the SEDS family. FtsW subfamily.</text>
</comment>
<comment type="subcellular location">
    <subcellularLocation>
        <location evidence="16">Cell inner membrane</location>
        <topology evidence="16">Multi-pass membrane protein</topology>
    </subcellularLocation>
    <subcellularLocation>
        <location evidence="1">Cell membrane</location>
        <topology evidence="1">Multi-pass membrane protein</topology>
    </subcellularLocation>
    <text evidence="16">Localizes to the division septum.</text>
</comment>
<feature type="transmembrane region" description="Helical" evidence="16">
    <location>
        <begin position="202"/>
        <end position="220"/>
    </location>
</feature>
<keyword evidence="19" id="KW-1185">Reference proteome</keyword>
<keyword evidence="13 16" id="KW-0961">Cell wall biogenesis/degradation</keyword>
<evidence type="ECO:0000256" key="12">
    <source>
        <dbReference type="ARBA" id="ARBA00023306"/>
    </source>
</evidence>
<feature type="region of interest" description="Disordered" evidence="17">
    <location>
        <begin position="392"/>
        <end position="413"/>
    </location>
</feature>
<feature type="transmembrane region" description="Helical" evidence="16">
    <location>
        <begin position="127"/>
        <end position="143"/>
    </location>
</feature>
<keyword evidence="4 16" id="KW-0132">Cell division</keyword>
<dbReference type="InterPro" id="IPR018365">
    <property type="entry name" value="Cell_cycle_FtsW-rel_CS"/>
</dbReference>
<keyword evidence="5 16" id="KW-0328">Glycosyltransferase</keyword>
<evidence type="ECO:0000256" key="14">
    <source>
        <dbReference type="ARBA" id="ARBA00038053"/>
    </source>
</evidence>
<feature type="transmembrane region" description="Helical" evidence="16">
    <location>
        <begin position="285"/>
        <end position="306"/>
    </location>
</feature>
<feature type="transmembrane region" description="Helical" evidence="16">
    <location>
        <begin position="155"/>
        <end position="172"/>
    </location>
</feature>
<dbReference type="HAMAP" id="MF_00913">
    <property type="entry name" value="PGT_FtsW_proteobact"/>
    <property type="match status" value="1"/>
</dbReference>
<dbReference type="OrthoDB" id="9768187at2"/>
<reference evidence="19" key="1">
    <citation type="submission" date="2018-09" db="EMBL/GenBank/DDBJ databases">
        <authorList>
            <person name="Zhu H."/>
        </authorList>
    </citation>
    <scope>NUCLEOTIDE SEQUENCE [LARGE SCALE GENOMIC DNA]</scope>
    <source>
        <strain evidence="19">K2W31S-8</strain>
    </source>
</reference>
<dbReference type="Pfam" id="PF01098">
    <property type="entry name" value="FTSW_RODA_SPOVE"/>
    <property type="match status" value="1"/>
</dbReference>
<keyword evidence="7 16" id="KW-0812">Transmembrane</keyword>
<dbReference type="GO" id="GO:0008955">
    <property type="term" value="F:peptidoglycan glycosyltransferase activity"/>
    <property type="evidence" value="ECO:0007669"/>
    <property type="project" value="UniProtKB-UniRule"/>
</dbReference>
<dbReference type="GO" id="GO:0008360">
    <property type="term" value="P:regulation of cell shape"/>
    <property type="evidence" value="ECO:0007669"/>
    <property type="project" value="UniProtKB-KW"/>
</dbReference>
<dbReference type="PANTHER" id="PTHR30474">
    <property type="entry name" value="CELL CYCLE PROTEIN"/>
    <property type="match status" value="1"/>
</dbReference>
<comment type="function">
    <text evidence="16">Peptidoglycan polymerase that is essential for cell division.</text>
</comment>
<dbReference type="KEGG" id="pcav:D3880_18305"/>
<evidence type="ECO:0000256" key="8">
    <source>
        <dbReference type="ARBA" id="ARBA00022960"/>
    </source>
</evidence>
<dbReference type="GO" id="GO:0009252">
    <property type="term" value="P:peptidoglycan biosynthetic process"/>
    <property type="evidence" value="ECO:0007669"/>
    <property type="project" value="UniProtKB-UniRule"/>
</dbReference>
<evidence type="ECO:0000256" key="4">
    <source>
        <dbReference type="ARBA" id="ARBA00022618"/>
    </source>
</evidence>
<keyword evidence="9 16" id="KW-0573">Peptidoglycan synthesis</keyword>
<evidence type="ECO:0000256" key="13">
    <source>
        <dbReference type="ARBA" id="ARBA00023316"/>
    </source>
</evidence>